<keyword evidence="14" id="KW-1185">Reference proteome</keyword>
<dbReference type="InterPro" id="IPR003594">
    <property type="entry name" value="HATPase_dom"/>
</dbReference>
<keyword evidence="10" id="KW-0472">Membrane</keyword>
<evidence type="ECO:0000256" key="8">
    <source>
        <dbReference type="ARBA" id="ARBA00022777"/>
    </source>
</evidence>
<feature type="domain" description="HAMP" evidence="12">
    <location>
        <begin position="169"/>
        <end position="221"/>
    </location>
</feature>
<dbReference type="Gene3D" id="1.10.287.130">
    <property type="match status" value="1"/>
</dbReference>
<feature type="domain" description="Histidine kinase" evidence="11">
    <location>
        <begin position="229"/>
        <end position="435"/>
    </location>
</feature>
<keyword evidence="5" id="KW-0597">Phosphoprotein</keyword>
<dbReference type="InterPro" id="IPR003661">
    <property type="entry name" value="HisK_dim/P_dom"/>
</dbReference>
<name>A0A7C9MNY8_9BACT</name>
<evidence type="ECO:0000259" key="11">
    <source>
        <dbReference type="PROSITE" id="PS50109"/>
    </source>
</evidence>
<dbReference type="CDD" id="cd06225">
    <property type="entry name" value="HAMP"/>
    <property type="match status" value="1"/>
</dbReference>
<keyword evidence="7" id="KW-0547">Nucleotide-binding</keyword>
<comment type="caution">
    <text evidence="13">The sequence shown here is derived from an EMBL/GenBank/DDBJ whole genome shotgun (WGS) entry which is preliminary data.</text>
</comment>
<dbReference type="RefSeq" id="WP_160960298.1">
    <property type="nucleotide sequence ID" value="NZ_WVUD01000011.1"/>
</dbReference>
<keyword evidence="8" id="KW-0418">Kinase</keyword>
<dbReference type="SUPFAM" id="SSF158472">
    <property type="entry name" value="HAMP domain-like"/>
    <property type="match status" value="1"/>
</dbReference>
<feature type="transmembrane region" description="Helical" evidence="10">
    <location>
        <begin position="12"/>
        <end position="35"/>
    </location>
</feature>
<protein>
    <recommendedName>
        <fullName evidence="3">histidine kinase</fullName>
        <ecNumber evidence="3">2.7.13.3</ecNumber>
    </recommendedName>
</protein>
<dbReference type="InterPro" id="IPR004358">
    <property type="entry name" value="Sig_transdc_His_kin-like_C"/>
</dbReference>
<dbReference type="Pfam" id="PF00512">
    <property type="entry name" value="HisKA"/>
    <property type="match status" value="1"/>
</dbReference>
<dbReference type="Gene3D" id="3.30.565.10">
    <property type="entry name" value="Histidine kinase-like ATPase, C-terminal domain"/>
    <property type="match status" value="1"/>
</dbReference>
<evidence type="ECO:0000313" key="13">
    <source>
        <dbReference type="EMBL" id="MYL83192.1"/>
    </source>
</evidence>
<proteinExistence type="predicted"/>
<dbReference type="EC" id="2.7.13.3" evidence="3"/>
<evidence type="ECO:0000259" key="12">
    <source>
        <dbReference type="PROSITE" id="PS50885"/>
    </source>
</evidence>
<comment type="subcellular location">
    <subcellularLocation>
        <location evidence="2">Cell membrane</location>
        <topology evidence="2">Multi-pass membrane protein</topology>
    </subcellularLocation>
</comment>
<dbReference type="GO" id="GO:0005524">
    <property type="term" value="F:ATP binding"/>
    <property type="evidence" value="ECO:0007669"/>
    <property type="project" value="UniProtKB-KW"/>
</dbReference>
<dbReference type="PRINTS" id="PR00344">
    <property type="entry name" value="BCTRLSENSOR"/>
</dbReference>
<accession>A0A7C9MNY8</accession>
<evidence type="ECO:0000256" key="5">
    <source>
        <dbReference type="ARBA" id="ARBA00022553"/>
    </source>
</evidence>
<dbReference type="SMART" id="SM00388">
    <property type="entry name" value="HisKA"/>
    <property type="match status" value="1"/>
</dbReference>
<evidence type="ECO:0000256" key="3">
    <source>
        <dbReference type="ARBA" id="ARBA00012438"/>
    </source>
</evidence>
<keyword evidence="9" id="KW-0067">ATP-binding</keyword>
<feature type="transmembrane region" description="Helical" evidence="10">
    <location>
        <begin position="149"/>
        <end position="168"/>
    </location>
</feature>
<dbReference type="GO" id="GO:0000155">
    <property type="term" value="F:phosphorelay sensor kinase activity"/>
    <property type="evidence" value="ECO:0007669"/>
    <property type="project" value="InterPro"/>
</dbReference>
<evidence type="ECO:0000313" key="14">
    <source>
        <dbReference type="Proteomes" id="UP000482487"/>
    </source>
</evidence>
<dbReference type="SMART" id="SM00304">
    <property type="entry name" value="HAMP"/>
    <property type="match status" value="1"/>
</dbReference>
<dbReference type="Proteomes" id="UP000482487">
    <property type="component" value="Unassembled WGS sequence"/>
</dbReference>
<dbReference type="Pfam" id="PF02518">
    <property type="entry name" value="HATPase_c"/>
    <property type="match status" value="1"/>
</dbReference>
<keyword evidence="4" id="KW-1003">Cell membrane</keyword>
<evidence type="ECO:0000256" key="10">
    <source>
        <dbReference type="SAM" id="Phobius"/>
    </source>
</evidence>
<dbReference type="OrthoDB" id="9815202at2"/>
<dbReference type="PROSITE" id="PS50885">
    <property type="entry name" value="HAMP"/>
    <property type="match status" value="1"/>
</dbReference>
<dbReference type="PANTHER" id="PTHR44936">
    <property type="entry name" value="SENSOR PROTEIN CREC"/>
    <property type="match status" value="1"/>
</dbReference>
<dbReference type="Gene3D" id="1.10.8.500">
    <property type="entry name" value="HAMP domain in histidine kinase"/>
    <property type="match status" value="1"/>
</dbReference>
<keyword evidence="10" id="KW-1133">Transmembrane helix</keyword>
<dbReference type="InterPro" id="IPR003660">
    <property type="entry name" value="HAMP_dom"/>
</dbReference>
<evidence type="ECO:0000256" key="2">
    <source>
        <dbReference type="ARBA" id="ARBA00004651"/>
    </source>
</evidence>
<dbReference type="CDD" id="cd00075">
    <property type="entry name" value="HATPase"/>
    <property type="match status" value="1"/>
</dbReference>
<dbReference type="Pfam" id="PF00672">
    <property type="entry name" value="HAMP"/>
    <property type="match status" value="1"/>
</dbReference>
<dbReference type="EMBL" id="WVUD01000011">
    <property type="protein sequence ID" value="MYL83192.1"/>
    <property type="molecule type" value="Genomic_DNA"/>
</dbReference>
<dbReference type="AlphaFoldDB" id="A0A7C9MNY8"/>
<evidence type="ECO:0000256" key="4">
    <source>
        <dbReference type="ARBA" id="ARBA00022475"/>
    </source>
</evidence>
<dbReference type="FunFam" id="3.30.565.10:FF:000006">
    <property type="entry name" value="Sensor histidine kinase WalK"/>
    <property type="match status" value="1"/>
</dbReference>
<reference evidence="13 14" key="1">
    <citation type="submission" date="2020-01" db="EMBL/GenBank/DDBJ databases">
        <title>Genome sequence of Desulfovibrio aerotolerans DSM 16695(T).</title>
        <authorList>
            <person name="Karnachuk O."/>
            <person name="Avakyan M."/>
            <person name="Mardanov A."/>
            <person name="Kadnikov V."/>
            <person name="Ravin N."/>
        </authorList>
    </citation>
    <scope>NUCLEOTIDE SEQUENCE [LARGE SCALE GENOMIC DNA]</scope>
    <source>
        <strain evidence="13 14">DSM 16695</strain>
    </source>
</reference>
<evidence type="ECO:0000256" key="6">
    <source>
        <dbReference type="ARBA" id="ARBA00022679"/>
    </source>
</evidence>
<dbReference type="InterPro" id="IPR036097">
    <property type="entry name" value="HisK_dim/P_sf"/>
</dbReference>
<evidence type="ECO:0000256" key="7">
    <source>
        <dbReference type="ARBA" id="ARBA00022741"/>
    </source>
</evidence>
<dbReference type="GO" id="GO:0005886">
    <property type="term" value="C:plasma membrane"/>
    <property type="evidence" value="ECO:0007669"/>
    <property type="project" value="UniProtKB-SubCell"/>
</dbReference>
<dbReference type="InterPro" id="IPR050980">
    <property type="entry name" value="2C_sensor_his_kinase"/>
</dbReference>
<dbReference type="SUPFAM" id="SSF47384">
    <property type="entry name" value="Homodimeric domain of signal transducing histidine kinase"/>
    <property type="match status" value="1"/>
</dbReference>
<dbReference type="PANTHER" id="PTHR44936:SF10">
    <property type="entry name" value="SENSOR PROTEIN RSTB"/>
    <property type="match status" value="1"/>
</dbReference>
<dbReference type="InterPro" id="IPR036890">
    <property type="entry name" value="HATPase_C_sf"/>
</dbReference>
<sequence>MLDFLRRQFRSIFTRLALVMLGMVLVINCGTWFLYIHFHSRADTADSRHMARYARFLAEAVGNPPDRAKAEALTAELPLRVTVAGPQAWSVGQGGVFPEASLTLRPLGDGVQGGLVHGHRRMVVAGPDGAKLTFDVFPTAAELAAFRQFAVLSLVLTWVAVLAGYGLMRWLLRPVRWLSAAAAAVRDGDLNYRAPETCGGELLELGRTFNEMTLALRTTLCAQKRLLLDVSHELRTPITRLKLALELLPDRERAEAMAEDVGEMETMVVSLLESARLRHQAGAVHPAPMDVRELAVAVAARYADCRPGLVLTVPEAPVAVVADAEKLATVLGNLLDNACKYARPGDAAVALTLSAPDERIVLVVADHGPGVPAEALPHIFEPFYRVDASRTRDTGGFGLGLSLCQAIVRAHGGRIAAAAVAGGGLAVTVEIPRPPAGPVC</sequence>
<dbReference type="CDD" id="cd00082">
    <property type="entry name" value="HisKA"/>
    <property type="match status" value="1"/>
</dbReference>
<dbReference type="SMART" id="SM00387">
    <property type="entry name" value="HATPase_c"/>
    <property type="match status" value="1"/>
</dbReference>
<dbReference type="SUPFAM" id="SSF55874">
    <property type="entry name" value="ATPase domain of HSP90 chaperone/DNA topoisomerase II/histidine kinase"/>
    <property type="match status" value="1"/>
</dbReference>
<evidence type="ECO:0000256" key="1">
    <source>
        <dbReference type="ARBA" id="ARBA00000085"/>
    </source>
</evidence>
<dbReference type="PROSITE" id="PS50109">
    <property type="entry name" value="HIS_KIN"/>
    <property type="match status" value="1"/>
</dbReference>
<keyword evidence="6" id="KW-0808">Transferase</keyword>
<gene>
    <name evidence="13" type="ORF">GTA51_08585</name>
</gene>
<comment type="catalytic activity">
    <reaction evidence="1">
        <text>ATP + protein L-histidine = ADP + protein N-phospho-L-histidine.</text>
        <dbReference type="EC" id="2.7.13.3"/>
    </reaction>
</comment>
<evidence type="ECO:0000256" key="9">
    <source>
        <dbReference type="ARBA" id="ARBA00022840"/>
    </source>
</evidence>
<organism evidence="13 14">
    <name type="scientific">Solidesulfovibrio aerotolerans</name>
    <dbReference type="NCBI Taxonomy" id="295255"/>
    <lineage>
        <taxon>Bacteria</taxon>
        <taxon>Pseudomonadati</taxon>
        <taxon>Thermodesulfobacteriota</taxon>
        <taxon>Desulfovibrionia</taxon>
        <taxon>Desulfovibrionales</taxon>
        <taxon>Desulfovibrionaceae</taxon>
        <taxon>Solidesulfovibrio</taxon>
    </lineage>
</organism>
<dbReference type="InterPro" id="IPR005467">
    <property type="entry name" value="His_kinase_dom"/>
</dbReference>
<keyword evidence="10" id="KW-0812">Transmembrane</keyword>